<feature type="binding site" evidence="1">
    <location>
        <position position="200"/>
    </location>
    <ligand>
        <name>Mn(2+)</name>
        <dbReference type="ChEBI" id="CHEBI:29035"/>
        <label>2</label>
    </ligand>
</feature>
<feature type="binding site" evidence="1">
    <location>
        <position position="176"/>
    </location>
    <ligand>
        <name>Mn(2+)</name>
        <dbReference type="ChEBI" id="CHEBI:29035"/>
        <label>2</label>
    </ligand>
</feature>
<evidence type="ECO:0000256" key="1">
    <source>
        <dbReference type="PIRSR" id="PIRSR005962-1"/>
    </source>
</evidence>
<comment type="caution">
    <text evidence="4">The sequence shown here is derived from an EMBL/GenBank/DDBJ whole genome shotgun (WGS) entry which is preliminary data.</text>
</comment>
<keyword evidence="1" id="KW-0479">Metal-binding</keyword>
<evidence type="ECO:0000256" key="2">
    <source>
        <dbReference type="SAM" id="MobiDB-lite"/>
    </source>
</evidence>
<reference evidence="4 5" key="1">
    <citation type="journal article" date="2019" name="Int. J. Syst. Evol. Microbiol.">
        <title>The Global Catalogue of Microorganisms (GCM) 10K type strain sequencing project: providing services to taxonomists for standard genome sequencing and annotation.</title>
        <authorList>
            <consortium name="The Broad Institute Genomics Platform"/>
            <consortium name="The Broad Institute Genome Sequencing Center for Infectious Disease"/>
            <person name="Wu L."/>
            <person name="Ma J."/>
        </authorList>
    </citation>
    <scope>NUCLEOTIDE SEQUENCE [LARGE SCALE GENOMIC DNA]</scope>
    <source>
        <strain evidence="4 5">CGMCC 1.12124</strain>
    </source>
</reference>
<dbReference type="InterPro" id="IPR036264">
    <property type="entry name" value="Bact_exopeptidase_dim_dom"/>
</dbReference>
<dbReference type="InterPro" id="IPR017439">
    <property type="entry name" value="Amidohydrolase"/>
</dbReference>
<gene>
    <name evidence="4" type="ORF">ACFPM1_03095</name>
</gene>
<proteinExistence type="predicted"/>
<dbReference type="InterPro" id="IPR011650">
    <property type="entry name" value="Peptidase_M20_dimer"/>
</dbReference>
<feature type="binding site" evidence="1">
    <location>
        <position position="144"/>
    </location>
    <ligand>
        <name>Mn(2+)</name>
        <dbReference type="ChEBI" id="CHEBI:29035"/>
        <label>2</label>
    </ligand>
</feature>
<evidence type="ECO:0000313" key="4">
    <source>
        <dbReference type="EMBL" id="MFC5277758.1"/>
    </source>
</evidence>
<keyword evidence="1" id="KW-0464">Manganese</keyword>
<accession>A0ABD5QYI9</accession>
<feature type="region of interest" description="Disordered" evidence="2">
    <location>
        <begin position="430"/>
        <end position="473"/>
    </location>
</feature>
<dbReference type="NCBIfam" id="TIGR01891">
    <property type="entry name" value="amidohydrolases"/>
    <property type="match status" value="1"/>
</dbReference>
<evidence type="ECO:0000313" key="5">
    <source>
        <dbReference type="Proteomes" id="UP001596118"/>
    </source>
</evidence>
<dbReference type="EMBL" id="JBHSKY010000003">
    <property type="protein sequence ID" value="MFC5277758.1"/>
    <property type="molecule type" value="Genomic_DNA"/>
</dbReference>
<dbReference type="Gene3D" id="3.40.630.10">
    <property type="entry name" value="Zn peptidases"/>
    <property type="match status" value="2"/>
</dbReference>
<name>A0ABD5QYI9_9EURY</name>
<dbReference type="InterPro" id="IPR002933">
    <property type="entry name" value="Peptidase_M20"/>
</dbReference>
<dbReference type="PANTHER" id="PTHR30575:SF3">
    <property type="entry name" value="PEPTIDASE M20 DIMERISATION DOMAIN-CONTAINING PROTEIN"/>
    <property type="match status" value="1"/>
</dbReference>
<dbReference type="Proteomes" id="UP001596118">
    <property type="component" value="Unassembled WGS sequence"/>
</dbReference>
<dbReference type="SUPFAM" id="SSF53187">
    <property type="entry name" value="Zn-dependent exopeptidases"/>
    <property type="match status" value="1"/>
</dbReference>
<dbReference type="SUPFAM" id="SSF55031">
    <property type="entry name" value="Bacterial exopeptidase dimerisation domain"/>
    <property type="match status" value="1"/>
</dbReference>
<dbReference type="AlphaFoldDB" id="A0ABD5QYI9"/>
<dbReference type="PANTHER" id="PTHR30575">
    <property type="entry name" value="PEPTIDASE M20"/>
    <property type="match status" value="1"/>
</dbReference>
<feature type="binding site" evidence="1">
    <location>
        <position position="396"/>
    </location>
    <ligand>
        <name>Mn(2+)</name>
        <dbReference type="ChEBI" id="CHEBI:29035"/>
        <label>2</label>
    </ligand>
</feature>
<keyword evidence="5" id="KW-1185">Reference proteome</keyword>
<dbReference type="InterPro" id="IPR052030">
    <property type="entry name" value="Peptidase_M20/M20A_hydrolases"/>
</dbReference>
<organism evidence="4 5">
    <name type="scientific">Halorubrum rubrum</name>
    <dbReference type="NCBI Taxonomy" id="1126240"/>
    <lineage>
        <taxon>Archaea</taxon>
        <taxon>Methanobacteriati</taxon>
        <taxon>Methanobacteriota</taxon>
        <taxon>Stenosarchaea group</taxon>
        <taxon>Halobacteria</taxon>
        <taxon>Halobacteriales</taxon>
        <taxon>Haloferacaceae</taxon>
        <taxon>Halorubrum</taxon>
    </lineage>
</organism>
<comment type="cofactor">
    <cofactor evidence="1">
        <name>Mn(2+)</name>
        <dbReference type="ChEBI" id="CHEBI:29035"/>
    </cofactor>
    <text evidence="1">The Mn(2+) ion enhances activity.</text>
</comment>
<dbReference type="RefSeq" id="WP_379787021.1">
    <property type="nucleotide sequence ID" value="NZ_JBHSKY010000003.1"/>
</dbReference>
<dbReference type="PIRSF" id="PIRSF005962">
    <property type="entry name" value="Pept_M20D_amidohydro"/>
    <property type="match status" value="1"/>
</dbReference>
<dbReference type="Pfam" id="PF01546">
    <property type="entry name" value="Peptidase_M20"/>
    <property type="match status" value="1"/>
</dbReference>
<protein>
    <submittedName>
        <fullName evidence="4">Amidohydrolase</fullName>
    </submittedName>
</protein>
<evidence type="ECO:0000259" key="3">
    <source>
        <dbReference type="Pfam" id="PF07687"/>
    </source>
</evidence>
<feature type="compositionally biased region" description="Low complexity" evidence="2">
    <location>
        <begin position="430"/>
        <end position="452"/>
    </location>
</feature>
<feature type="domain" description="Peptidase M20 dimerisation" evidence="3">
    <location>
        <begin position="221"/>
        <end position="308"/>
    </location>
</feature>
<feature type="binding site" evidence="1">
    <location>
        <position position="142"/>
    </location>
    <ligand>
        <name>Mn(2+)</name>
        <dbReference type="ChEBI" id="CHEBI:29035"/>
        <label>2</label>
    </ligand>
</feature>
<sequence>MTRPVAERLVETRRGLHEHPEPGWREFYTTSRLVEEIERIGVDELAVGREAYDPADRMGVLEDDAYEEWVDRARDLGAREDVLERTEGGVTGCVAVLERGEGPTVGLRVDIDGLFIEESADDEHAPAREGFRSDTDGVMHACGHDAHMTMGLATLEAVKESDFSGRLVVFFQPAEELGGGGHPMAESRFIEGIDYLFAVHVGLGHPTGRVVAGIERALAIAHVEAVFHGTSAHAGKSPEEGDNAMQALGTAISNAYGIPRHSEGMTRVNVGYAEAGSASNVIADRARVEAEARGETTALKEYGKSRLKRAFRGAAESHGCELEFEVTTECPRADSDPELADHVASVAEGVEGVTEVLPIADFGASEDATYLMDRVQGNGGLATYMIVGTDHPTGHHSPTFDVDEESLPIGVGVLTEAILGVGDGDVAADSDVTATDGDVAADSDVTATDGDVSAGGGDAPATDGGSTGSGADR</sequence>
<dbReference type="Pfam" id="PF07687">
    <property type="entry name" value="M20_dimer"/>
    <property type="match status" value="1"/>
</dbReference>